<evidence type="ECO:0000256" key="2">
    <source>
        <dbReference type="ARBA" id="ARBA00008150"/>
    </source>
</evidence>
<dbReference type="InterPro" id="IPR038484">
    <property type="entry name" value="MucB/RseB_C_sf"/>
</dbReference>
<dbReference type="Proteomes" id="UP000778523">
    <property type="component" value="Unassembled WGS sequence"/>
</dbReference>
<dbReference type="CDD" id="cd16327">
    <property type="entry name" value="RseB"/>
    <property type="match status" value="1"/>
</dbReference>
<feature type="signal peptide" evidence="5">
    <location>
        <begin position="1"/>
        <end position="21"/>
    </location>
</feature>
<dbReference type="PIRSF" id="PIRSF005427">
    <property type="entry name" value="RseB"/>
    <property type="match status" value="1"/>
</dbReference>
<feature type="chain" id="PRO_5045264498" evidence="5">
    <location>
        <begin position="22"/>
        <end position="316"/>
    </location>
</feature>
<feature type="domain" description="MucB/RseB N-terminal" evidence="6">
    <location>
        <begin position="24"/>
        <end position="198"/>
    </location>
</feature>
<evidence type="ECO:0000256" key="5">
    <source>
        <dbReference type="SAM" id="SignalP"/>
    </source>
</evidence>
<dbReference type="Pfam" id="PF17188">
    <property type="entry name" value="MucB_RseB_C"/>
    <property type="match status" value="1"/>
</dbReference>
<feature type="domain" description="MucB/RseB C-terminal" evidence="7">
    <location>
        <begin position="219"/>
        <end position="313"/>
    </location>
</feature>
<evidence type="ECO:0000256" key="1">
    <source>
        <dbReference type="ARBA" id="ARBA00004418"/>
    </source>
</evidence>
<comment type="similarity">
    <text evidence="2">Belongs to the RseB family.</text>
</comment>
<dbReference type="Gene3D" id="2.50.20.10">
    <property type="entry name" value="Lipoprotein localisation LolA/LolB/LppX"/>
    <property type="match status" value="1"/>
</dbReference>
<evidence type="ECO:0000313" key="9">
    <source>
        <dbReference type="Proteomes" id="UP000778523"/>
    </source>
</evidence>
<dbReference type="EMBL" id="JABCSC020000004">
    <property type="protein sequence ID" value="NSL56657.1"/>
    <property type="molecule type" value="Genomic_DNA"/>
</dbReference>
<evidence type="ECO:0000313" key="8">
    <source>
        <dbReference type="EMBL" id="NSL56657.1"/>
    </source>
</evidence>
<dbReference type="PANTHER" id="PTHR38782">
    <property type="match status" value="1"/>
</dbReference>
<keyword evidence="3 5" id="KW-0732">Signal</keyword>
<evidence type="ECO:0000256" key="4">
    <source>
        <dbReference type="ARBA" id="ARBA00022764"/>
    </source>
</evidence>
<gene>
    <name evidence="8" type="ORF">HJ583_016600</name>
</gene>
<protein>
    <submittedName>
        <fullName evidence="8">MucB/RseB C-terminal domain-containing protein</fullName>
    </submittedName>
</protein>
<keyword evidence="9" id="KW-1185">Reference proteome</keyword>
<dbReference type="Gene3D" id="3.30.200.100">
    <property type="entry name" value="MucB/RseB, C-terminal domain"/>
    <property type="match status" value="1"/>
</dbReference>
<keyword evidence="4" id="KW-0574">Periplasm</keyword>
<name>A0ABX2IJJ3_9RHOO</name>
<evidence type="ECO:0000259" key="6">
    <source>
        <dbReference type="Pfam" id="PF03888"/>
    </source>
</evidence>
<dbReference type="InterPro" id="IPR005588">
    <property type="entry name" value="MucB_RseB"/>
</dbReference>
<reference evidence="8 9" key="1">
    <citation type="submission" date="2020-06" db="EMBL/GenBank/DDBJ databases">
        <title>Draft genome of Uliginosibacterium sp. IMCC34675.</title>
        <authorList>
            <person name="Song J."/>
        </authorList>
    </citation>
    <scope>NUCLEOTIDE SEQUENCE [LARGE SCALE GENOMIC DNA]</scope>
    <source>
        <strain evidence="8 9">IMCC34675</strain>
    </source>
</reference>
<organism evidence="8 9">
    <name type="scientific">Uliginosibacterium aquaticum</name>
    <dbReference type="NCBI Taxonomy" id="2731212"/>
    <lineage>
        <taxon>Bacteria</taxon>
        <taxon>Pseudomonadati</taxon>
        <taxon>Pseudomonadota</taxon>
        <taxon>Betaproteobacteria</taxon>
        <taxon>Rhodocyclales</taxon>
        <taxon>Zoogloeaceae</taxon>
        <taxon>Uliginosibacterium</taxon>
    </lineage>
</organism>
<proteinExistence type="inferred from homology"/>
<comment type="subcellular location">
    <subcellularLocation>
        <location evidence="1">Periplasm</location>
    </subcellularLocation>
</comment>
<dbReference type="Pfam" id="PF03888">
    <property type="entry name" value="MucB_RseB"/>
    <property type="match status" value="1"/>
</dbReference>
<sequence>MTRRLALVLCVGLLASTPALAEDALGWLQRMNQASRNLSFTGVFVYQTQGRTETSRIVRLVDGSGEHERLETLDGTPREVLRHNENVQCFLPADKILVLDRAIQARQPGRLVSRPAALGEIYTLRVGEPGRVAGREAQILYLEPRDELRYGHQLWIDMATGLLLKSRMLAGSAGVVEQFAFTEMNPDAHIEHDKLKPQSVKTTGWRVINAAGEDVRPEDIPWLFRRLPAGFKQVALMHRKLHKDDAVAVHAAFSDGFANVSVFIEPQVQGRAQNPAPPAGPIGSYRRMLGDQQVTVLGEVPAQTLKLIAEGVERRK</sequence>
<accession>A0ABX2IJJ3</accession>
<comment type="caution">
    <text evidence="8">The sequence shown here is derived from an EMBL/GenBank/DDBJ whole genome shotgun (WGS) entry which is preliminary data.</text>
</comment>
<dbReference type="RefSeq" id="WP_170022959.1">
    <property type="nucleotide sequence ID" value="NZ_JABCSC020000004.1"/>
</dbReference>
<dbReference type="PANTHER" id="PTHR38782:SF1">
    <property type="entry name" value="SIGMA-E FACTOR REGULATORY PROTEIN RSEB"/>
    <property type="match status" value="1"/>
</dbReference>
<evidence type="ECO:0000259" key="7">
    <source>
        <dbReference type="Pfam" id="PF17188"/>
    </source>
</evidence>
<evidence type="ECO:0000256" key="3">
    <source>
        <dbReference type="ARBA" id="ARBA00022729"/>
    </source>
</evidence>
<dbReference type="InterPro" id="IPR033434">
    <property type="entry name" value="MucB/RseB_N"/>
</dbReference>
<dbReference type="InterPro" id="IPR033436">
    <property type="entry name" value="MucB/RseB_C"/>
</dbReference>